<sequence length="40" mass="4727">MPRIHDTPPKKMTNLVKYMMKKLEFTAGSPRRYYIMGHAS</sequence>
<reference evidence="1 2" key="1">
    <citation type="submission" date="2020-04" db="EMBL/GenBank/DDBJ databases">
        <authorList>
            <person name="Hogendoorn C."/>
        </authorList>
    </citation>
    <scope>NUCLEOTIDE SEQUENCE [LARGE SCALE GENOMIC DNA]</scope>
    <source>
        <strain evidence="1">COOX1</strain>
    </source>
</reference>
<evidence type="ECO:0000313" key="2">
    <source>
        <dbReference type="Proteomes" id="UP000502196"/>
    </source>
</evidence>
<name>A0A6F9EAS2_9BACL</name>
<accession>A0A6F9EAS2</accession>
<dbReference type="AlphaFoldDB" id="A0A6F9EAS2"/>
<organism evidence="1 2">
    <name type="scientific">Kyrpidia spormannii</name>
    <dbReference type="NCBI Taxonomy" id="2055160"/>
    <lineage>
        <taxon>Bacteria</taxon>
        <taxon>Bacillati</taxon>
        <taxon>Bacillota</taxon>
        <taxon>Bacilli</taxon>
        <taxon>Bacillales</taxon>
        <taxon>Alicyclobacillaceae</taxon>
        <taxon>Kyrpidia</taxon>
    </lineage>
</organism>
<dbReference type="Proteomes" id="UP000502196">
    <property type="component" value="Chromosome"/>
</dbReference>
<dbReference type="EMBL" id="LR792683">
    <property type="protein sequence ID" value="CAB3393518.1"/>
    <property type="molecule type" value="Genomic_DNA"/>
</dbReference>
<protein>
    <submittedName>
        <fullName evidence="1">Uncharacterized protein</fullName>
    </submittedName>
</protein>
<gene>
    <name evidence="1" type="ORF">COOX1_1949</name>
</gene>
<evidence type="ECO:0000313" key="1">
    <source>
        <dbReference type="EMBL" id="CAB3393518.1"/>
    </source>
</evidence>
<proteinExistence type="predicted"/>